<organism evidence="3 4">
    <name type="scientific">Trichoderma harzianum</name>
    <name type="common">Hypocrea lixii</name>
    <dbReference type="NCBI Taxonomy" id="5544"/>
    <lineage>
        <taxon>Eukaryota</taxon>
        <taxon>Fungi</taxon>
        <taxon>Dikarya</taxon>
        <taxon>Ascomycota</taxon>
        <taxon>Pezizomycotina</taxon>
        <taxon>Sordariomycetes</taxon>
        <taxon>Hypocreomycetidae</taxon>
        <taxon>Hypocreales</taxon>
        <taxon>Hypocreaceae</taxon>
        <taxon>Trichoderma</taxon>
    </lineage>
</organism>
<evidence type="ECO:0000256" key="2">
    <source>
        <dbReference type="SAM" id="MobiDB-lite"/>
    </source>
</evidence>
<dbReference type="PANTHER" id="PTHR37540">
    <property type="entry name" value="TRANSCRIPTION FACTOR (ACR-2), PUTATIVE-RELATED-RELATED"/>
    <property type="match status" value="1"/>
</dbReference>
<gene>
    <name evidence="3" type="ORF">THAR02_01925</name>
</gene>
<dbReference type="AlphaFoldDB" id="A0A0G0AMY6"/>
<dbReference type="Proteomes" id="UP000034112">
    <property type="component" value="Unassembled WGS sequence"/>
</dbReference>
<protein>
    <submittedName>
        <fullName evidence="3">Uncharacterized protein</fullName>
    </submittedName>
</protein>
<evidence type="ECO:0000256" key="1">
    <source>
        <dbReference type="ARBA" id="ARBA00023242"/>
    </source>
</evidence>
<sequence>MVMTCHDLPLPAWPAQTSSSFSSLHLTALWHYLQPILLITPRTPKYTCMSVDAVFMSADAVAVAPIAPAPPTQFEFIVGDRPDQLKAGANPRLRSHLSKRGWQVYLLQNNGASSSASGSAPVDEAAQQREDRAKRKKRKRQLHTVTWNLPTAEASNNALAQSLMRTNAARAAPQLTIEYQLGGGRVDPFRTYPAPWKPYIPQLVDHYIVHMAVDIPELDEPNERGLLRTRWFRLATTEISTFQVVLLLSAGNFITVKDGKASESGFEMEQLRIDAIQSINIAMGSPHACSDSIIGAVAKMASFESMHGNESHFRLHMDATKRLVNMRGGLHNLGLGGLLRRMLIWIDLNGGHLLNTPRWFPGQTFKGGVEEIVEPNPERFIAV</sequence>
<evidence type="ECO:0000313" key="4">
    <source>
        <dbReference type="Proteomes" id="UP000034112"/>
    </source>
</evidence>
<dbReference type="InterPro" id="IPR021858">
    <property type="entry name" value="Fun_TF"/>
</dbReference>
<reference evidence="4" key="1">
    <citation type="journal article" date="2015" name="Genome Announc.">
        <title>Draft whole-genome sequence of the biocontrol agent Trichoderma harzianum T6776.</title>
        <authorList>
            <person name="Baroncelli R."/>
            <person name="Piaggeschi G."/>
            <person name="Fiorini L."/>
            <person name="Bertolini E."/>
            <person name="Zapparata A."/>
            <person name="Pe M.E."/>
            <person name="Sarrocco S."/>
            <person name="Vannacci G."/>
        </authorList>
    </citation>
    <scope>NUCLEOTIDE SEQUENCE [LARGE SCALE GENOMIC DNA]</scope>
    <source>
        <strain evidence="4">T6776</strain>
    </source>
</reference>
<dbReference type="Pfam" id="PF11951">
    <property type="entry name" value="Fungal_trans_2"/>
    <property type="match status" value="1"/>
</dbReference>
<feature type="region of interest" description="Disordered" evidence="2">
    <location>
        <begin position="112"/>
        <end position="141"/>
    </location>
</feature>
<dbReference type="OrthoDB" id="4159781at2759"/>
<evidence type="ECO:0000313" key="3">
    <source>
        <dbReference type="EMBL" id="KKP05969.1"/>
    </source>
</evidence>
<comment type="caution">
    <text evidence="3">The sequence shown here is derived from an EMBL/GenBank/DDBJ whole genome shotgun (WGS) entry which is preliminary data.</text>
</comment>
<name>A0A0G0AMY6_TRIHA</name>
<dbReference type="PANTHER" id="PTHR37540:SF10">
    <property type="entry name" value="SIGMA-70 REGION 2 FAMILY PROTEIN"/>
    <property type="match status" value="1"/>
</dbReference>
<accession>A0A0G0AMY6</accession>
<dbReference type="EMBL" id="JOKZ01000036">
    <property type="protein sequence ID" value="KKP05969.1"/>
    <property type="molecule type" value="Genomic_DNA"/>
</dbReference>
<dbReference type="OMA" id="FVIADQP"/>
<keyword evidence="1" id="KW-0539">Nucleus</keyword>
<proteinExistence type="predicted"/>